<organism evidence="12 13">
    <name type="scientific">Novymonas esmeraldas</name>
    <dbReference type="NCBI Taxonomy" id="1808958"/>
    <lineage>
        <taxon>Eukaryota</taxon>
        <taxon>Discoba</taxon>
        <taxon>Euglenozoa</taxon>
        <taxon>Kinetoplastea</taxon>
        <taxon>Metakinetoplastina</taxon>
        <taxon>Trypanosomatida</taxon>
        <taxon>Trypanosomatidae</taxon>
        <taxon>Novymonas</taxon>
    </lineage>
</organism>
<protein>
    <recommendedName>
        <fullName evidence="9">BOS complex subunit NCLN</fullName>
    </recommendedName>
</protein>
<keyword evidence="4 10" id="KW-0732">Signal</keyword>
<keyword evidence="13" id="KW-1185">Reference proteome</keyword>
<evidence type="ECO:0000256" key="7">
    <source>
        <dbReference type="ARBA" id="ARBA00023136"/>
    </source>
</evidence>
<evidence type="ECO:0000256" key="1">
    <source>
        <dbReference type="ARBA" id="ARBA00004389"/>
    </source>
</evidence>
<evidence type="ECO:0000313" key="13">
    <source>
        <dbReference type="Proteomes" id="UP001430356"/>
    </source>
</evidence>
<comment type="subcellular location">
    <subcellularLocation>
        <location evidence="1">Endoplasmic reticulum membrane</location>
        <topology evidence="1">Single-pass membrane protein</topology>
    </subcellularLocation>
</comment>
<dbReference type="InterPro" id="IPR016574">
    <property type="entry name" value="Nicalin"/>
</dbReference>
<dbReference type="AlphaFoldDB" id="A0AAW0F7P8"/>
<dbReference type="Gene3D" id="3.40.630.10">
    <property type="entry name" value="Zn peptidases"/>
    <property type="match status" value="1"/>
</dbReference>
<dbReference type="Proteomes" id="UP001430356">
    <property type="component" value="Unassembled WGS sequence"/>
</dbReference>
<proteinExistence type="inferred from homology"/>
<evidence type="ECO:0000313" key="12">
    <source>
        <dbReference type="EMBL" id="KAK7201224.1"/>
    </source>
</evidence>
<evidence type="ECO:0000256" key="9">
    <source>
        <dbReference type="ARBA" id="ARBA00034873"/>
    </source>
</evidence>
<dbReference type="Pfam" id="PF04389">
    <property type="entry name" value="Peptidase_M28"/>
    <property type="match status" value="1"/>
</dbReference>
<keyword evidence="6" id="KW-1133">Transmembrane helix</keyword>
<dbReference type="PANTHER" id="PTHR31826">
    <property type="entry name" value="NICALIN"/>
    <property type="match status" value="1"/>
</dbReference>
<dbReference type="EMBL" id="JAECZO010000012">
    <property type="protein sequence ID" value="KAK7201224.1"/>
    <property type="molecule type" value="Genomic_DNA"/>
</dbReference>
<keyword evidence="5" id="KW-0256">Endoplasmic reticulum</keyword>
<evidence type="ECO:0000259" key="11">
    <source>
        <dbReference type="Pfam" id="PF04389"/>
    </source>
</evidence>
<feature type="signal peptide" evidence="10">
    <location>
        <begin position="1"/>
        <end position="28"/>
    </location>
</feature>
<keyword evidence="8" id="KW-0325">Glycoprotein</keyword>
<reference evidence="12 13" key="1">
    <citation type="journal article" date="2021" name="MBio">
        <title>A New Model Trypanosomatid, Novymonas esmeraldas: Genomic Perception of Its 'Candidatus Pandoraea novymonadis' Endosymbiont.</title>
        <authorList>
            <person name="Zakharova A."/>
            <person name="Saura A."/>
            <person name="Butenko A."/>
            <person name="Podesvova L."/>
            <person name="Warmusova S."/>
            <person name="Kostygov A.Y."/>
            <person name="Nenarokova A."/>
            <person name="Lukes J."/>
            <person name="Opperdoes F.R."/>
            <person name="Yurchenko V."/>
        </authorList>
    </citation>
    <scope>NUCLEOTIDE SEQUENCE [LARGE SCALE GENOMIC DNA]</scope>
    <source>
        <strain evidence="12 13">E262AT.01</strain>
    </source>
</reference>
<evidence type="ECO:0000256" key="3">
    <source>
        <dbReference type="ARBA" id="ARBA00022692"/>
    </source>
</evidence>
<dbReference type="InterPro" id="IPR007484">
    <property type="entry name" value="Peptidase_M28"/>
</dbReference>
<sequence length="554" mass="58992">MFHRGVPAAAQLLLLLLSAMCLAQVALAGPVLELQVHRAIMFNRQLGNDDESLFGSRSVLLRGEVVPFTATGATASSYRGYTVYVACREHLSKSALQHLAAPGSSTAAKGMIVELCETDTANEESLALFFSTSAADIPVYFLAHGAASGGLARLLSSAAQHSATERVVLSVGKTLRLSEPVANVSLPSTTIEGQYVNKPKEVRKKSTAVPQVLVSAHFDTLGVSPASLTSGGASGAVAAMELWRRLTAATAAQQEAAAPHSVTVLLGSTSRFNYAGTTSWISKHTDAELDRLTAVLCLDELLPPRDAVATDAPELYLHVQDVLMKRPHGQQVVEQVEAAAAALGVSLKVMAAKTNYQHYDLRFEHEVFSSRQMTAMTLSAHRTHHVDQIFRDIRRPPLTTADAATLAKRADLVEAIVRVLAGAAPLASVTSPAWPGAVSYVQGQLQHAAESHRSPVSRSGADLRHYAATLEQHMRALAAPAQRSALASATTTATQQRLRIPGITLFGPYEETVLVYTAKSYLFEGVVAAASLAALLAFTYAEVGLKVFARMLTE</sequence>
<accession>A0AAW0F7P8</accession>
<evidence type="ECO:0000256" key="8">
    <source>
        <dbReference type="ARBA" id="ARBA00023180"/>
    </source>
</evidence>
<comment type="caution">
    <text evidence="12">The sequence shown here is derived from an EMBL/GenBank/DDBJ whole genome shotgun (WGS) entry which is preliminary data.</text>
</comment>
<name>A0AAW0F7P8_9TRYP</name>
<feature type="chain" id="PRO_5044012986" description="BOS complex subunit NCLN" evidence="10">
    <location>
        <begin position="29"/>
        <end position="554"/>
    </location>
</feature>
<dbReference type="SUPFAM" id="SSF53187">
    <property type="entry name" value="Zn-dependent exopeptidases"/>
    <property type="match status" value="1"/>
</dbReference>
<dbReference type="GO" id="GO:0009966">
    <property type="term" value="P:regulation of signal transduction"/>
    <property type="evidence" value="ECO:0007669"/>
    <property type="project" value="InterPro"/>
</dbReference>
<comment type="similarity">
    <text evidence="2">Belongs to the nicastrin family.</text>
</comment>
<gene>
    <name evidence="12" type="ORF">NESM_000184000</name>
</gene>
<evidence type="ECO:0000256" key="2">
    <source>
        <dbReference type="ARBA" id="ARBA00007717"/>
    </source>
</evidence>
<evidence type="ECO:0000256" key="5">
    <source>
        <dbReference type="ARBA" id="ARBA00022824"/>
    </source>
</evidence>
<evidence type="ECO:0000256" key="6">
    <source>
        <dbReference type="ARBA" id="ARBA00022989"/>
    </source>
</evidence>
<keyword evidence="3" id="KW-0812">Transmembrane</keyword>
<dbReference type="GO" id="GO:0005789">
    <property type="term" value="C:endoplasmic reticulum membrane"/>
    <property type="evidence" value="ECO:0007669"/>
    <property type="project" value="UniProtKB-SubCell"/>
</dbReference>
<evidence type="ECO:0000256" key="10">
    <source>
        <dbReference type="SAM" id="SignalP"/>
    </source>
</evidence>
<keyword evidence="7" id="KW-0472">Membrane</keyword>
<feature type="domain" description="Peptidase M28" evidence="11">
    <location>
        <begin position="209"/>
        <end position="382"/>
    </location>
</feature>
<evidence type="ECO:0000256" key="4">
    <source>
        <dbReference type="ARBA" id="ARBA00022729"/>
    </source>
</evidence>